<organism evidence="2 3">
    <name type="scientific">Halomonas eurihalina</name>
    <dbReference type="NCBI Taxonomy" id="42566"/>
    <lineage>
        <taxon>Bacteria</taxon>
        <taxon>Pseudomonadati</taxon>
        <taxon>Pseudomonadota</taxon>
        <taxon>Gammaproteobacteria</taxon>
        <taxon>Oceanospirillales</taxon>
        <taxon>Halomonadaceae</taxon>
        <taxon>Halomonas</taxon>
    </lineage>
</organism>
<evidence type="ECO:0000256" key="1">
    <source>
        <dbReference type="SAM" id="Phobius"/>
    </source>
</evidence>
<name>A0A5D9DFF2_HALER</name>
<keyword evidence="1" id="KW-1133">Transmembrane helix</keyword>
<evidence type="ECO:0000313" key="2">
    <source>
        <dbReference type="EMBL" id="TZG41511.1"/>
    </source>
</evidence>
<feature type="transmembrane region" description="Helical" evidence="1">
    <location>
        <begin position="6"/>
        <end position="26"/>
    </location>
</feature>
<keyword evidence="1" id="KW-0812">Transmembrane</keyword>
<dbReference type="RefSeq" id="WP_149320702.1">
    <property type="nucleotide sequence ID" value="NZ_JARWAH010000001.1"/>
</dbReference>
<feature type="transmembrane region" description="Helical" evidence="1">
    <location>
        <begin position="77"/>
        <end position="102"/>
    </location>
</feature>
<keyword evidence="1" id="KW-0472">Membrane</keyword>
<comment type="caution">
    <text evidence="2">The sequence shown here is derived from an EMBL/GenBank/DDBJ whole genome shotgun (WGS) entry which is preliminary data.</text>
</comment>
<dbReference type="EMBL" id="VTPU01000001">
    <property type="protein sequence ID" value="TZG41511.1"/>
    <property type="molecule type" value="Genomic_DNA"/>
</dbReference>
<dbReference type="OrthoDB" id="9553800at2"/>
<evidence type="ECO:0000313" key="3">
    <source>
        <dbReference type="Proteomes" id="UP000324260"/>
    </source>
</evidence>
<keyword evidence="3" id="KW-1185">Reference proteome</keyword>
<accession>A0A5D9DFF2</accession>
<reference evidence="2 3" key="1">
    <citation type="submission" date="2019-08" db="EMBL/GenBank/DDBJ databases">
        <title>Draft Genome Sequence of Halomonas eurihalina Isolated from Preserved Hide-surface.</title>
        <authorList>
            <person name="Hussain S.A."/>
            <person name="Xu A."/>
            <person name="Sarker M."/>
            <person name="Sommers C."/>
        </authorList>
    </citation>
    <scope>NUCLEOTIDE SEQUENCE [LARGE SCALE GENOMIC DNA]</scope>
    <source>
        <strain evidence="2 3">MS1</strain>
    </source>
</reference>
<proteinExistence type="predicted"/>
<dbReference type="AlphaFoldDB" id="A0A5D9DFF2"/>
<protein>
    <submittedName>
        <fullName evidence="2">Uncharacterized protein</fullName>
    </submittedName>
</protein>
<dbReference type="Proteomes" id="UP000324260">
    <property type="component" value="Unassembled WGS sequence"/>
</dbReference>
<sequence>MPDDVATWLKIIGAVSTAVGSILLAWRVKEILKWVVYCLVAHEQSLEQVRRLLSNQQQTEPMVGGGTKHLLDIESRLGVALLVTGFIFLALGMLATAASFFFGQSVTNV</sequence>
<gene>
    <name evidence="2" type="ORF">FZZ93_02280</name>
</gene>